<dbReference type="Pfam" id="PF00067">
    <property type="entry name" value="p450"/>
    <property type="match status" value="1"/>
</dbReference>
<dbReference type="GO" id="GO:0004497">
    <property type="term" value="F:monooxygenase activity"/>
    <property type="evidence" value="ECO:0007669"/>
    <property type="project" value="UniProtKB-KW"/>
</dbReference>
<dbReference type="InterPro" id="IPR017972">
    <property type="entry name" value="Cyt_P450_CS"/>
</dbReference>
<keyword evidence="3 7" id="KW-0479">Metal-binding</keyword>
<keyword evidence="6 7" id="KW-0503">Monooxygenase</keyword>
<dbReference type="PANTHER" id="PTHR46696:SF1">
    <property type="entry name" value="CYTOCHROME P450 YJIB-RELATED"/>
    <property type="match status" value="1"/>
</dbReference>
<gene>
    <name evidence="8" type="ORF">HZA61_07970</name>
</gene>
<dbReference type="InterPro" id="IPR001128">
    <property type="entry name" value="Cyt_P450"/>
</dbReference>
<dbReference type="Proteomes" id="UP000696931">
    <property type="component" value="Unassembled WGS sequence"/>
</dbReference>
<dbReference type="GO" id="GO:0016705">
    <property type="term" value="F:oxidoreductase activity, acting on paired donors, with incorporation or reduction of molecular oxygen"/>
    <property type="evidence" value="ECO:0007669"/>
    <property type="project" value="InterPro"/>
</dbReference>
<evidence type="ECO:0000256" key="2">
    <source>
        <dbReference type="ARBA" id="ARBA00022617"/>
    </source>
</evidence>
<evidence type="ECO:0000256" key="4">
    <source>
        <dbReference type="ARBA" id="ARBA00023002"/>
    </source>
</evidence>
<evidence type="ECO:0000256" key="5">
    <source>
        <dbReference type="ARBA" id="ARBA00023004"/>
    </source>
</evidence>
<evidence type="ECO:0000313" key="9">
    <source>
        <dbReference type="Proteomes" id="UP000696931"/>
    </source>
</evidence>
<sequence length="412" mass="45561">MTEPELLFDPTDPTVALDPFPAYARLRETHPVWRSPASGIWFVTRHADVHASWRDKRLGSSFSHRYTAEEFLTDGALPPWYDARYPDFAAFERWDLISLEPPDHTKLRRLVVEAFTPRTIERQRPIAQRLVAERLAAGRESGSLDVARDVAEPLSLAIICDLIGVPPSDRAAILALSHDVVGMYEPQPPDEKKARANDAAREFMQYTAGLIAERRRAPADDLLSGLLDATIDGERLDDAQVTSTVMLLLMAGHEASVNAAGNGVAAFAAHPEQWDLLRSDGSLLKPAIEETLRFDPPLQFFQRWVLEHDFEVAGTSVPRGARVGLMIGSANRDPRRYPEPDVFRIVRGDASHLSFGGGIHFCLGAPLARLELEVLFGALAEALPRIEVLPGAVRRPGFQFRGYSSLPIAPTA</sequence>
<dbReference type="FunFam" id="1.10.630.10:FF:000018">
    <property type="entry name" value="Cytochrome P450 monooxygenase"/>
    <property type="match status" value="1"/>
</dbReference>
<dbReference type="PRINTS" id="PR00359">
    <property type="entry name" value="BP450"/>
</dbReference>
<dbReference type="PROSITE" id="PS00086">
    <property type="entry name" value="CYTOCHROME_P450"/>
    <property type="match status" value="1"/>
</dbReference>
<evidence type="ECO:0000256" key="1">
    <source>
        <dbReference type="ARBA" id="ARBA00010617"/>
    </source>
</evidence>
<reference evidence="8" key="1">
    <citation type="submission" date="2020-07" db="EMBL/GenBank/DDBJ databases">
        <title>Huge and variable diversity of episymbiotic CPR bacteria and DPANN archaea in groundwater ecosystems.</title>
        <authorList>
            <person name="He C.Y."/>
            <person name="Keren R."/>
            <person name="Whittaker M."/>
            <person name="Farag I.F."/>
            <person name="Doudna J."/>
            <person name="Cate J.H.D."/>
            <person name="Banfield J.F."/>
        </authorList>
    </citation>
    <scope>NUCLEOTIDE SEQUENCE</scope>
    <source>
        <strain evidence="8">NC_groundwater_1813_Pr3_B-0.1um_71_17</strain>
    </source>
</reference>
<dbReference type="GO" id="GO:0005506">
    <property type="term" value="F:iron ion binding"/>
    <property type="evidence" value="ECO:0007669"/>
    <property type="project" value="InterPro"/>
</dbReference>
<evidence type="ECO:0000256" key="7">
    <source>
        <dbReference type="RuleBase" id="RU000461"/>
    </source>
</evidence>
<protein>
    <submittedName>
        <fullName evidence="8">Cytochrome P450</fullName>
    </submittedName>
</protein>
<evidence type="ECO:0000256" key="3">
    <source>
        <dbReference type="ARBA" id="ARBA00022723"/>
    </source>
</evidence>
<proteinExistence type="inferred from homology"/>
<dbReference type="EMBL" id="JACRIW010000051">
    <property type="protein sequence ID" value="MBI5169407.1"/>
    <property type="molecule type" value="Genomic_DNA"/>
</dbReference>
<dbReference type="InterPro" id="IPR002397">
    <property type="entry name" value="Cyt_P450_B"/>
</dbReference>
<dbReference type="InterPro" id="IPR036396">
    <property type="entry name" value="Cyt_P450_sf"/>
</dbReference>
<dbReference type="AlphaFoldDB" id="A0A933W8E2"/>
<dbReference type="SUPFAM" id="SSF48264">
    <property type="entry name" value="Cytochrome P450"/>
    <property type="match status" value="1"/>
</dbReference>
<keyword evidence="4 7" id="KW-0560">Oxidoreductase</keyword>
<evidence type="ECO:0000313" key="8">
    <source>
        <dbReference type="EMBL" id="MBI5169407.1"/>
    </source>
</evidence>
<evidence type="ECO:0000256" key="6">
    <source>
        <dbReference type="ARBA" id="ARBA00023033"/>
    </source>
</evidence>
<organism evidence="8 9">
    <name type="scientific">Eiseniibacteriota bacterium</name>
    <dbReference type="NCBI Taxonomy" id="2212470"/>
    <lineage>
        <taxon>Bacteria</taxon>
        <taxon>Candidatus Eiseniibacteriota</taxon>
    </lineage>
</organism>
<dbReference type="Gene3D" id="1.10.630.10">
    <property type="entry name" value="Cytochrome P450"/>
    <property type="match status" value="1"/>
</dbReference>
<dbReference type="GO" id="GO:0020037">
    <property type="term" value="F:heme binding"/>
    <property type="evidence" value="ECO:0007669"/>
    <property type="project" value="InterPro"/>
</dbReference>
<keyword evidence="2 7" id="KW-0349">Heme</keyword>
<dbReference type="CDD" id="cd20625">
    <property type="entry name" value="CYP164-like"/>
    <property type="match status" value="1"/>
</dbReference>
<dbReference type="PANTHER" id="PTHR46696">
    <property type="entry name" value="P450, PUTATIVE (EUROFUNG)-RELATED"/>
    <property type="match status" value="1"/>
</dbReference>
<name>A0A933W8E2_UNCEI</name>
<accession>A0A933W8E2</accession>
<keyword evidence="5 7" id="KW-0408">Iron</keyword>
<comment type="caution">
    <text evidence="8">The sequence shown here is derived from an EMBL/GenBank/DDBJ whole genome shotgun (WGS) entry which is preliminary data.</text>
</comment>
<comment type="similarity">
    <text evidence="1 7">Belongs to the cytochrome P450 family.</text>
</comment>